<evidence type="ECO:0008006" key="11">
    <source>
        <dbReference type="Google" id="ProtNLM"/>
    </source>
</evidence>
<dbReference type="InterPro" id="IPR004324">
    <property type="entry name" value="FBT"/>
</dbReference>
<dbReference type="InterPro" id="IPR036259">
    <property type="entry name" value="MFS_trans_sf"/>
</dbReference>
<feature type="transmembrane region" description="Helical" evidence="8">
    <location>
        <begin position="274"/>
        <end position="295"/>
    </location>
</feature>
<feature type="transmembrane region" description="Helical" evidence="8">
    <location>
        <begin position="397"/>
        <end position="416"/>
    </location>
</feature>
<accession>A0A7I4BM29</accession>
<dbReference type="InterPro" id="IPR039309">
    <property type="entry name" value="BT1"/>
</dbReference>
<dbReference type="EMBL" id="ABEU02000019">
    <property type="status" value="NOT_ANNOTATED_CDS"/>
    <property type="molecule type" value="Genomic_DNA"/>
</dbReference>
<evidence type="ECO:0000313" key="10">
    <source>
        <dbReference type="Proteomes" id="UP000006727"/>
    </source>
</evidence>
<protein>
    <recommendedName>
        <fullName evidence="11">Biopterin transport-related protein BT1</fullName>
    </recommendedName>
</protein>
<dbReference type="GO" id="GO:0016020">
    <property type="term" value="C:membrane"/>
    <property type="evidence" value="ECO:0007669"/>
    <property type="project" value="UniProtKB-SubCell"/>
</dbReference>
<evidence type="ECO:0000256" key="8">
    <source>
        <dbReference type="SAM" id="Phobius"/>
    </source>
</evidence>
<keyword evidence="5 8" id="KW-1133">Transmembrane helix</keyword>
<reference evidence="9" key="3">
    <citation type="submission" date="2020-12" db="UniProtKB">
        <authorList>
            <consortium name="EnsemblPlants"/>
        </authorList>
    </citation>
    <scope>IDENTIFICATION</scope>
</reference>
<evidence type="ECO:0000256" key="7">
    <source>
        <dbReference type="SAM" id="MobiDB-lite"/>
    </source>
</evidence>
<dbReference type="Gene3D" id="1.20.1250.20">
    <property type="entry name" value="MFS general substrate transporter like domains"/>
    <property type="match status" value="1"/>
</dbReference>
<dbReference type="Pfam" id="PF03092">
    <property type="entry name" value="BT1"/>
    <property type="match status" value="1"/>
</dbReference>
<dbReference type="Proteomes" id="UP000006727">
    <property type="component" value="Chromosome 19"/>
</dbReference>
<keyword evidence="10" id="KW-1185">Reference proteome</keyword>
<dbReference type="SUPFAM" id="SSF103473">
    <property type="entry name" value="MFS general substrate transporter"/>
    <property type="match status" value="1"/>
</dbReference>
<dbReference type="AlphaFoldDB" id="A0A7I4BM29"/>
<reference evidence="9 10" key="1">
    <citation type="journal article" date="2008" name="Science">
        <title>The Physcomitrella genome reveals evolutionary insights into the conquest of land by plants.</title>
        <authorList>
            <person name="Rensing S."/>
            <person name="Lang D."/>
            <person name="Zimmer A."/>
            <person name="Terry A."/>
            <person name="Salamov A."/>
            <person name="Shapiro H."/>
            <person name="Nishiyama T."/>
            <person name="Perroud P.-F."/>
            <person name="Lindquist E."/>
            <person name="Kamisugi Y."/>
            <person name="Tanahashi T."/>
            <person name="Sakakibara K."/>
            <person name="Fujita T."/>
            <person name="Oishi K."/>
            <person name="Shin-I T."/>
            <person name="Kuroki Y."/>
            <person name="Toyoda A."/>
            <person name="Suzuki Y."/>
            <person name="Hashimoto A."/>
            <person name="Yamaguchi K."/>
            <person name="Sugano A."/>
            <person name="Kohara Y."/>
            <person name="Fujiyama A."/>
            <person name="Anterola A."/>
            <person name="Aoki S."/>
            <person name="Ashton N."/>
            <person name="Barbazuk W.B."/>
            <person name="Barker E."/>
            <person name="Bennetzen J."/>
            <person name="Bezanilla M."/>
            <person name="Blankenship R."/>
            <person name="Cho S.H."/>
            <person name="Dutcher S."/>
            <person name="Estelle M."/>
            <person name="Fawcett J.A."/>
            <person name="Gundlach H."/>
            <person name="Hanada K."/>
            <person name="Heyl A."/>
            <person name="Hicks K.A."/>
            <person name="Hugh J."/>
            <person name="Lohr M."/>
            <person name="Mayer K."/>
            <person name="Melkozernov A."/>
            <person name="Murata T."/>
            <person name="Nelson D."/>
            <person name="Pils B."/>
            <person name="Prigge M."/>
            <person name="Reiss B."/>
            <person name="Renner T."/>
            <person name="Rombauts S."/>
            <person name="Rushton P."/>
            <person name="Sanderfoot A."/>
            <person name="Schween G."/>
            <person name="Shiu S.-H."/>
            <person name="Stueber K."/>
            <person name="Theodoulou F.L."/>
            <person name="Tu H."/>
            <person name="Van de Peer Y."/>
            <person name="Verrier P.J."/>
            <person name="Waters E."/>
            <person name="Wood A."/>
            <person name="Yang L."/>
            <person name="Cove D."/>
            <person name="Cuming A."/>
            <person name="Hasebe M."/>
            <person name="Lucas S."/>
            <person name="Mishler D.B."/>
            <person name="Reski R."/>
            <person name="Grigoriev I."/>
            <person name="Quatrano R.S."/>
            <person name="Boore J.L."/>
        </authorList>
    </citation>
    <scope>NUCLEOTIDE SEQUENCE [LARGE SCALE GENOMIC DNA]</scope>
    <source>
        <strain evidence="9 10">cv. Gransden 2004</strain>
    </source>
</reference>
<name>A0A7I4BM29_PHYPA</name>
<evidence type="ECO:0000313" key="9">
    <source>
        <dbReference type="EnsemblPlants" id="Pp3c19_4580V3.7"/>
    </source>
</evidence>
<keyword evidence="6 8" id="KW-0472">Membrane</keyword>
<dbReference type="CDD" id="cd17484">
    <property type="entry name" value="MFS_FBT"/>
    <property type="match status" value="1"/>
</dbReference>
<feature type="region of interest" description="Disordered" evidence="7">
    <location>
        <begin position="97"/>
        <end position="132"/>
    </location>
</feature>
<sequence length="579" mass="62130">MAAASLPSLALYRTGICGCRYDESCMSQRAGAAWRITGGDKNLLCASRGSVITGRHCADCKIRRIRPNFSRWLSKSSCKVRYREALNSVTRKEYGRAPSKLAAQRREDSLTESVESVSGSDTMPSTAPTRDRNVENGATVLSSVDVVEDEVRNVEVSHKSSQLEMEGLRKSEAAKTAFLTGFSALPWLIKPLYGFISDGVPLFGYRRRSYLVLCGLLGALCWGSLAVVVDNKYAAMTAILLSSLSVAFSDVVVDSMVVEKARGESQGAAGSLQSLCWGSSATGGIVSAYFSGYLVETYGTRFVFGVTAVLPLITSAVAGLVGEVPIKASSGDPKVKLTKMAQFISTSKSQLGFLWETVKEPNIFWPTLFIFLWQATPTSDTAMFFFTTNHLGFGPEFLGRVRLVTAVASLVGVGLYNSYLKDVPLRSIFLWTTLLGTALGLTQLLLVTGVNRSLGISDEWFSMGDSLFLTVLGQVSFMPILVLAARLCPPGVEATLFATLMSISNGGGVTGGVLGAGLTQVLGVTSQNFDNLALLLLLCNASSLLPLPFLNLLPSESELAATVEKAEQAQRDFESSKQD</sequence>
<evidence type="ECO:0000256" key="6">
    <source>
        <dbReference type="ARBA" id="ARBA00023136"/>
    </source>
</evidence>
<keyword evidence="4 8" id="KW-0812">Transmembrane</keyword>
<reference evidence="9 10" key="2">
    <citation type="journal article" date="2018" name="Plant J.">
        <title>The Physcomitrella patens chromosome-scale assembly reveals moss genome structure and evolution.</title>
        <authorList>
            <person name="Lang D."/>
            <person name="Ullrich K.K."/>
            <person name="Murat F."/>
            <person name="Fuchs J."/>
            <person name="Jenkins J."/>
            <person name="Haas F.B."/>
            <person name="Piednoel M."/>
            <person name="Gundlach H."/>
            <person name="Van Bel M."/>
            <person name="Meyberg R."/>
            <person name="Vives C."/>
            <person name="Morata J."/>
            <person name="Symeonidi A."/>
            <person name="Hiss M."/>
            <person name="Muchero W."/>
            <person name="Kamisugi Y."/>
            <person name="Saleh O."/>
            <person name="Blanc G."/>
            <person name="Decker E.L."/>
            <person name="van Gessel N."/>
            <person name="Grimwood J."/>
            <person name="Hayes R.D."/>
            <person name="Graham S.W."/>
            <person name="Gunter L.E."/>
            <person name="McDaniel S.F."/>
            <person name="Hoernstein S.N.W."/>
            <person name="Larsson A."/>
            <person name="Li F.W."/>
            <person name="Perroud P.F."/>
            <person name="Phillips J."/>
            <person name="Ranjan P."/>
            <person name="Rokshar D.S."/>
            <person name="Rothfels C.J."/>
            <person name="Schneider L."/>
            <person name="Shu S."/>
            <person name="Stevenson D.W."/>
            <person name="Thummler F."/>
            <person name="Tillich M."/>
            <person name="Villarreal Aguilar J.C."/>
            <person name="Widiez T."/>
            <person name="Wong G.K."/>
            <person name="Wymore A."/>
            <person name="Zhang Y."/>
            <person name="Zimmer A.D."/>
            <person name="Quatrano R.S."/>
            <person name="Mayer K.F.X."/>
            <person name="Goodstein D."/>
            <person name="Casacuberta J.M."/>
            <person name="Vandepoele K."/>
            <person name="Reski R."/>
            <person name="Cuming A.C."/>
            <person name="Tuskan G.A."/>
            <person name="Maumus F."/>
            <person name="Salse J."/>
            <person name="Schmutz J."/>
            <person name="Rensing S.A."/>
        </authorList>
    </citation>
    <scope>NUCLEOTIDE SEQUENCE [LARGE SCALE GENOMIC DNA]</scope>
    <source>
        <strain evidence="9 10">cv. Gransden 2004</strain>
    </source>
</reference>
<proteinExistence type="inferred from homology"/>
<comment type="similarity">
    <text evidence="2">Belongs to the major facilitator superfamily. Folate-biopterin transporter (TC 2.A.71) family.</text>
</comment>
<feature type="transmembrane region" description="Helical" evidence="8">
    <location>
        <begin position="428"/>
        <end position="446"/>
    </location>
</feature>
<evidence type="ECO:0000256" key="2">
    <source>
        <dbReference type="ARBA" id="ARBA00007015"/>
    </source>
</evidence>
<evidence type="ECO:0000256" key="5">
    <source>
        <dbReference type="ARBA" id="ARBA00022989"/>
    </source>
</evidence>
<evidence type="ECO:0000256" key="4">
    <source>
        <dbReference type="ARBA" id="ARBA00022692"/>
    </source>
</evidence>
<gene>
    <name evidence="9" type="primary">LOC112272804</name>
</gene>
<evidence type="ECO:0000256" key="1">
    <source>
        <dbReference type="ARBA" id="ARBA00004141"/>
    </source>
</evidence>
<dbReference type="PANTHER" id="PTHR31585">
    <property type="entry name" value="FOLATE-BIOPTERIN TRANSPORTER 1, CHLOROPLASTIC"/>
    <property type="match status" value="1"/>
</dbReference>
<comment type="subcellular location">
    <subcellularLocation>
        <location evidence="1">Membrane</location>
        <topology evidence="1">Multi-pass membrane protein</topology>
    </subcellularLocation>
</comment>
<dbReference type="NCBIfam" id="TIGR00788">
    <property type="entry name" value="fbt"/>
    <property type="match status" value="1"/>
</dbReference>
<feature type="transmembrane region" description="Helical" evidence="8">
    <location>
        <begin position="496"/>
        <end position="520"/>
    </location>
</feature>
<dbReference type="EnsemblPlants" id="Pp3c19_4580V3.7">
    <property type="protein sequence ID" value="Pp3c19_4580V3.7"/>
    <property type="gene ID" value="Pp3c19_4580"/>
</dbReference>
<feature type="transmembrane region" description="Helical" evidence="8">
    <location>
        <begin position="210"/>
        <end position="229"/>
    </location>
</feature>
<dbReference type="RefSeq" id="XP_024356688.1">
    <property type="nucleotide sequence ID" value="XM_024500920.2"/>
</dbReference>
<feature type="compositionally biased region" description="Polar residues" evidence="7">
    <location>
        <begin position="111"/>
        <end position="128"/>
    </location>
</feature>
<organism evidence="9 10">
    <name type="scientific">Physcomitrium patens</name>
    <name type="common">Spreading-leaved earth moss</name>
    <name type="synonym">Physcomitrella patens</name>
    <dbReference type="NCBI Taxonomy" id="3218"/>
    <lineage>
        <taxon>Eukaryota</taxon>
        <taxon>Viridiplantae</taxon>
        <taxon>Streptophyta</taxon>
        <taxon>Embryophyta</taxon>
        <taxon>Bryophyta</taxon>
        <taxon>Bryophytina</taxon>
        <taxon>Bryopsida</taxon>
        <taxon>Funariidae</taxon>
        <taxon>Funariales</taxon>
        <taxon>Funariaceae</taxon>
        <taxon>Physcomitrium</taxon>
    </lineage>
</organism>
<dbReference type="Gramene" id="Pp3c19_4580V3.7">
    <property type="protein sequence ID" value="Pp3c19_4580V3.7"/>
    <property type="gene ID" value="Pp3c19_4580"/>
</dbReference>
<keyword evidence="3" id="KW-0813">Transport</keyword>
<feature type="transmembrane region" description="Helical" evidence="8">
    <location>
        <begin position="532"/>
        <end position="553"/>
    </location>
</feature>
<feature type="transmembrane region" description="Helical" evidence="8">
    <location>
        <begin position="235"/>
        <end position="253"/>
    </location>
</feature>
<dbReference type="GeneID" id="112272804"/>
<feature type="transmembrane region" description="Helical" evidence="8">
    <location>
        <begin position="301"/>
        <end position="321"/>
    </location>
</feature>
<dbReference type="PANTHER" id="PTHR31585:SF0">
    <property type="entry name" value="FOLATE-BIOPTERIN TRANSPORTER 1, CHLOROPLASTIC"/>
    <property type="match status" value="1"/>
</dbReference>
<feature type="transmembrane region" description="Helical" evidence="8">
    <location>
        <begin position="466"/>
        <end position="484"/>
    </location>
</feature>
<evidence type="ECO:0000256" key="3">
    <source>
        <dbReference type="ARBA" id="ARBA00022448"/>
    </source>
</evidence>